<keyword evidence="2" id="KW-1185">Reference proteome</keyword>
<sequence>MWDTLESDTESLVQEKDFHRQIQMHNIQSSALPGSEGPGHLDVYDSLDLKPAFLKEHLEPLSCKPTPHSQDHVDGIITEPFLALVPSLAEVPCIQAASYLASWDVKCILYYSEADNKEALF</sequence>
<comment type="caution">
    <text evidence="1">The sequence shown here is derived from an EMBL/GenBank/DDBJ whole genome shotgun (WGS) entry which is preliminary data.</text>
</comment>
<accession>A0A553QKT5</accession>
<reference evidence="1 2" key="1">
    <citation type="journal article" date="2019" name="Sci. Data">
        <title>Hybrid genome assembly and annotation of Danionella translucida.</title>
        <authorList>
            <person name="Kadobianskyi M."/>
            <person name="Schulze L."/>
            <person name="Schuelke M."/>
            <person name="Judkewitz B."/>
        </authorList>
    </citation>
    <scope>NUCLEOTIDE SEQUENCE [LARGE SCALE GENOMIC DNA]</scope>
    <source>
        <strain evidence="1 2">Bolton</strain>
    </source>
</reference>
<proteinExistence type="predicted"/>
<organism evidence="1 2">
    <name type="scientific">Danionella cerebrum</name>
    <dbReference type="NCBI Taxonomy" id="2873325"/>
    <lineage>
        <taxon>Eukaryota</taxon>
        <taxon>Metazoa</taxon>
        <taxon>Chordata</taxon>
        <taxon>Craniata</taxon>
        <taxon>Vertebrata</taxon>
        <taxon>Euteleostomi</taxon>
        <taxon>Actinopterygii</taxon>
        <taxon>Neopterygii</taxon>
        <taxon>Teleostei</taxon>
        <taxon>Ostariophysi</taxon>
        <taxon>Cypriniformes</taxon>
        <taxon>Danionidae</taxon>
        <taxon>Danioninae</taxon>
        <taxon>Danionella</taxon>
    </lineage>
</organism>
<dbReference type="AlphaFoldDB" id="A0A553QKT5"/>
<evidence type="ECO:0000313" key="1">
    <source>
        <dbReference type="EMBL" id="TRY90583.1"/>
    </source>
</evidence>
<dbReference type="Proteomes" id="UP000316079">
    <property type="component" value="Unassembled WGS sequence"/>
</dbReference>
<protein>
    <submittedName>
        <fullName evidence="1">Uncharacterized protein</fullName>
    </submittedName>
</protein>
<gene>
    <name evidence="1" type="ORF">DNTS_018362</name>
</gene>
<name>A0A553QKT5_9TELE</name>
<dbReference type="EMBL" id="SRMA01025839">
    <property type="protein sequence ID" value="TRY90583.1"/>
    <property type="molecule type" value="Genomic_DNA"/>
</dbReference>
<evidence type="ECO:0000313" key="2">
    <source>
        <dbReference type="Proteomes" id="UP000316079"/>
    </source>
</evidence>